<dbReference type="EMBL" id="RRYP01003560">
    <property type="protein sequence ID" value="TNV83687.1"/>
    <property type="molecule type" value="Genomic_DNA"/>
</dbReference>
<evidence type="ECO:0000256" key="1">
    <source>
        <dbReference type="PROSITE-ProRule" id="PRU00042"/>
    </source>
</evidence>
<feature type="region of interest" description="Disordered" evidence="2">
    <location>
        <begin position="39"/>
        <end position="58"/>
    </location>
</feature>
<comment type="caution">
    <text evidence="4">The sequence shown here is derived from an EMBL/GenBank/DDBJ whole genome shotgun (WGS) entry which is preliminary data.</text>
</comment>
<keyword evidence="1" id="KW-0479">Metal-binding</keyword>
<keyword evidence="1" id="KW-0863">Zinc-finger</keyword>
<feature type="domain" description="C2H2-type" evidence="3">
    <location>
        <begin position="8"/>
        <end position="46"/>
    </location>
</feature>
<dbReference type="AlphaFoldDB" id="A0A8J8T600"/>
<dbReference type="GO" id="GO:0008270">
    <property type="term" value="F:zinc ion binding"/>
    <property type="evidence" value="ECO:0007669"/>
    <property type="project" value="UniProtKB-KW"/>
</dbReference>
<gene>
    <name evidence="4" type="ORF">FGO68_gene518</name>
</gene>
<dbReference type="InterPro" id="IPR013087">
    <property type="entry name" value="Znf_C2H2_type"/>
</dbReference>
<evidence type="ECO:0000313" key="5">
    <source>
        <dbReference type="Proteomes" id="UP000785679"/>
    </source>
</evidence>
<organism evidence="4 5">
    <name type="scientific">Halteria grandinella</name>
    <dbReference type="NCBI Taxonomy" id="5974"/>
    <lineage>
        <taxon>Eukaryota</taxon>
        <taxon>Sar</taxon>
        <taxon>Alveolata</taxon>
        <taxon>Ciliophora</taxon>
        <taxon>Intramacronucleata</taxon>
        <taxon>Spirotrichea</taxon>
        <taxon>Stichotrichia</taxon>
        <taxon>Sporadotrichida</taxon>
        <taxon>Halteriidae</taxon>
        <taxon>Halteria</taxon>
    </lineage>
</organism>
<proteinExistence type="predicted"/>
<protein>
    <recommendedName>
        <fullName evidence="3">C2H2-type domain-containing protein</fullName>
    </recommendedName>
</protein>
<evidence type="ECO:0000313" key="4">
    <source>
        <dbReference type="EMBL" id="TNV83687.1"/>
    </source>
</evidence>
<keyword evidence="5" id="KW-1185">Reference proteome</keyword>
<keyword evidence="1" id="KW-0862">Zinc</keyword>
<dbReference type="PROSITE" id="PS50157">
    <property type="entry name" value="ZINC_FINGER_C2H2_2"/>
    <property type="match status" value="1"/>
</dbReference>
<dbReference type="Proteomes" id="UP000785679">
    <property type="component" value="Unassembled WGS sequence"/>
</dbReference>
<evidence type="ECO:0000259" key="3">
    <source>
        <dbReference type="PROSITE" id="PS50157"/>
    </source>
</evidence>
<reference evidence="4" key="1">
    <citation type="submission" date="2019-06" db="EMBL/GenBank/DDBJ databases">
        <authorList>
            <person name="Zheng W."/>
        </authorList>
    </citation>
    <scope>NUCLEOTIDE SEQUENCE</scope>
    <source>
        <strain evidence="4">QDHG01</strain>
    </source>
</reference>
<sequence length="497" mass="55944">MINICRPYCCETCNKSYYRKYLLINHQKRCIGKSSHEQISHSEQRLVQSPSIDQTRHKSSNDGLAINLANDGIPEGITVIKLPPRSIQTQIAHHKSIADIKIATQSEVDQNESVERESGVSLSFPRIQSNFNQPGLDQCRNAFSQNGSLKIGEHVPLSQNNHDSLTQFRINEKQILQQCESQATLNMQQTSPLIKNNEFCKESLGQRIYLDDLSTHILESAQFQCQIASKRSLQSNCSQLFVKPAQRTESIRSLAEQLESLQGYTPTQQFQTAYIPKMLVQAQASLHQQTNFQLPLASAGNGSLQNQSQLHQSTGTAITTNQMILYPLASSCMEDGISHNSSTNVNSLIIYKSVPQNFSEQLVLQKPYENQHRIENNQVSGVLYSRFMVPSNATELNRQEGQNQLNHFDRPQEPSFSQACHQNQNIGSPIYIINIPQPQAVPYYQNIKSQTGILANGANFQQNNKGQFMISYAPNLKSNLALLHPLIPSTLQNQIYF</sequence>
<evidence type="ECO:0000256" key="2">
    <source>
        <dbReference type="SAM" id="MobiDB-lite"/>
    </source>
</evidence>
<accession>A0A8J8T600</accession>
<name>A0A8J8T600_HALGN</name>